<feature type="compositionally biased region" description="Basic and acidic residues" evidence="4">
    <location>
        <begin position="1256"/>
        <end position="1265"/>
    </location>
</feature>
<dbReference type="EMBL" id="AHKH01000008">
    <property type="protein sequence ID" value="EHQ63521.1"/>
    <property type="molecule type" value="Genomic_DNA"/>
</dbReference>
<organism evidence="9 10">
    <name type="scientific">Paenibacillus dendritiformis C454</name>
    <dbReference type="NCBI Taxonomy" id="1131935"/>
    <lineage>
        <taxon>Bacteria</taxon>
        <taxon>Bacillati</taxon>
        <taxon>Bacillota</taxon>
        <taxon>Bacilli</taxon>
        <taxon>Bacillales</taxon>
        <taxon>Paenibacillaceae</taxon>
        <taxon>Paenibacillus</taxon>
    </lineage>
</organism>
<keyword evidence="5" id="KW-0472">Membrane</keyword>
<dbReference type="Pfam" id="PF01345">
    <property type="entry name" value="DUF11"/>
    <property type="match status" value="1"/>
</dbReference>
<evidence type="ECO:0000259" key="8">
    <source>
        <dbReference type="Pfam" id="PF17210"/>
    </source>
</evidence>
<dbReference type="NCBIfam" id="TIGR01451">
    <property type="entry name" value="B_ant_repeat"/>
    <property type="match status" value="2"/>
</dbReference>
<dbReference type="NCBIfam" id="TIGR04226">
    <property type="entry name" value="RrgB_K2N_iso_D2"/>
    <property type="match status" value="1"/>
</dbReference>
<name>H3SC07_9BACL</name>
<feature type="domain" description="DUF11" evidence="7">
    <location>
        <begin position="513"/>
        <end position="645"/>
    </location>
</feature>
<keyword evidence="3 6" id="KW-0732">Signal</keyword>
<evidence type="ECO:0000256" key="1">
    <source>
        <dbReference type="ARBA" id="ARBA00004613"/>
    </source>
</evidence>
<keyword evidence="5" id="KW-0812">Transmembrane</keyword>
<accession>H3SC07</accession>
<dbReference type="PATRIC" id="fig|1131935.3.peg.1036"/>
<evidence type="ECO:0000256" key="4">
    <source>
        <dbReference type="SAM" id="MobiDB-lite"/>
    </source>
</evidence>
<dbReference type="Gene3D" id="2.60.40.740">
    <property type="match status" value="1"/>
</dbReference>
<dbReference type="InterPro" id="IPR033764">
    <property type="entry name" value="Sdr_B"/>
</dbReference>
<dbReference type="InterPro" id="IPR013783">
    <property type="entry name" value="Ig-like_fold"/>
</dbReference>
<dbReference type="GO" id="GO:0005576">
    <property type="term" value="C:extracellular region"/>
    <property type="evidence" value="ECO:0007669"/>
    <property type="project" value="UniProtKB-SubCell"/>
</dbReference>
<dbReference type="InterPro" id="IPR051417">
    <property type="entry name" value="SDr/BOS_complex"/>
</dbReference>
<evidence type="ECO:0000313" key="10">
    <source>
        <dbReference type="Proteomes" id="UP000003900"/>
    </source>
</evidence>
<comment type="caution">
    <text evidence="9">The sequence shown here is derived from an EMBL/GenBank/DDBJ whole genome shotgun (WGS) entry which is preliminary data.</text>
</comment>
<evidence type="ECO:0000256" key="2">
    <source>
        <dbReference type="ARBA" id="ARBA00022525"/>
    </source>
</evidence>
<protein>
    <submittedName>
        <fullName evidence="9">Uncharacterized protein</fullName>
    </submittedName>
</protein>
<feature type="transmembrane region" description="Helical" evidence="5">
    <location>
        <begin position="1372"/>
        <end position="1390"/>
    </location>
</feature>
<dbReference type="Pfam" id="PF17210">
    <property type="entry name" value="SdrD_B"/>
    <property type="match status" value="3"/>
</dbReference>
<evidence type="ECO:0000256" key="5">
    <source>
        <dbReference type="SAM" id="Phobius"/>
    </source>
</evidence>
<gene>
    <name evidence="9" type="ORF">PDENDC454_05216</name>
</gene>
<dbReference type="PANTHER" id="PTHR23303:SF15">
    <property type="entry name" value="COLOSSIN-A"/>
    <property type="match status" value="1"/>
</dbReference>
<dbReference type="InterPro" id="IPR001434">
    <property type="entry name" value="OmcB-like_DUF11"/>
</dbReference>
<feature type="domain" description="SD-repeat containing protein B" evidence="8">
    <location>
        <begin position="989"/>
        <end position="1103"/>
    </location>
</feature>
<dbReference type="SUPFAM" id="SSF117074">
    <property type="entry name" value="Hypothetical protein PA1324"/>
    <property type="match status" value="3"/>
</dbReference>
<feature type="domain" description="SD-repeat containing protein B" evidence="8">
    <location>
        <begin position="1114"/>
        <end position="1251"/>
    </location>
</feature>
<reference evidence="9 10" key="1">
    <citation type="journal article" date="2012" name="J. Bacteriol.">
        <title>Genome Sequence of the Pattern-Forming Social Bacterium Paenibacillus dendritiformis C454 Chiral Morphotype.</title>
        <authorList>
            <person name="Sirota-Madi A."/>
            <person name="Olender T."/>
            <person name="Helman Y."/>
            <person name="Brainis I."/>
            <person name="Finkelshtein A."/>
            <person name="Roth D."/>
            <person name="Hagai E."/>
            <person name="Leshkowitz D."/>
            <person name="Brodsky L."/>
            <person name="Galatenko V."/>
            <person name="Nikolaev V."/>
            <person name="Gutnick D.L."/>
            <person name="Lancet D."/>
            <person name="Ben-Jacob E."/>
        </authorList>
    </citation>
    <scope>NUCLEOTIDE SEQUENCE [LARGE SCALE GENOMIC DNA]</scope>
    <source>
        <strain evidence="9 10">C454</strain>
    </source>
</reference>
<dbReference type="InterPro" id="IPR047589">
    <property type="entry name" value="DUF11_rpt"/>
</dbReference>
<sequence length="1398" mass="152459">MLAFMLLFNILLMPMTALADDVPGNEENGADTIQIVLKSSMPSVLSGQLFTYDIEYSVSSTTEQYDGAQIVLPIPKDVEYAGVVNSDGATAVHDPDAGTVTFTFTEALEPGSTGTLQVNVRFPNYVTPNGTEAAAQAVFRSEQTPGGKLSNEVTVKAEASAAWDLTKEQYRPVAHVKPQPGGTVEYRILFSDTKKDGYGNLNLDDVVITDMLPPEAELLSTRPEYTANDNGKLTWNIGKLGQDESYKEIFVKVKYPEDILKDNPDKEVVNQAAVSFKPVGENEPVTDEAEAKHGFVDVPQTGNLWIYKSVTEGSAKELITGQTISYRIGDIANQTNMRLENAKLEDVTPQGLEFVQVLTARFAGIDSYVIQYTTKEKPADSDWEQWETIPANAEPRVLKADGKNVKGIRLVFGDVPVDFQQKSELEVQYKKTGEYRQLEDYVFGKFSDIPYKKYEGNFPEIDRLNGLPENDKSPKDRKQIVNYAVMTYLFNGEPKENAARVKVLAVEDRPLIMVKKQVASGAALKPGETATYKIRVTNPDFIDVDFRNPIVTDLLPEELAYVDDSVKVTGSDGVNAPQPRFKSDSQGPEGTTPITWYWDENHPLTLKKGQWVELTFQAKVKAGVTTGTIHNEVEVTSEEHEYLNNYYNFVQQRYKDGKWYVYDGADIHVNSATNLESVKYVQGDLDEGSWTVYPDTGTVTPGGKIKYKVVVTNKGTVGVKNVTIVDALPRIGDTGVIDKTPRGSKWSPVLTEKVATPQSVTVYYSTDESVSLEGGSWSAEAPEDLTTVKALKFVFDDDLVLKPGESKEVVWEMSAPVGAPSGDDEIAWNSFGFTAKRADNGSPLLPAEPKKVGVKIKDSRKGEIGDYVWIDKNGNGIQDDDEEGKNGVTVELYDINGKLLNKTITNTNFEGKPGYYLFTNLPAGKYIVKFILPDGYSWTKPHQGNDPAKDSDVINEDGYTDEIVLGDGEKNHNIDAGLVPMPVAPETGEIGDYVWIDKNGNGIQDEDEIGLNGVKVELYDDNGSLLKSTTTDNKDGKPGYYLFTNLPAGKYVVKFILPNGHKWTIPHQGDDRGKDSDVTHDDGRTNVIELAKGEKNHDIDAGLIPLPVAPGTGALGDYVWIDKNGNGIQDEDEVGLNGVTVKLYNSNRELLATTVTQSVYRTVTDSTYGGTVTGDVYGPTVTEVVYDGYYLFDNLSAGTYIVHFELPDGYKFTIKGAGSDPARNSKANADGWTDVIMLGQEERNLTIDAGLVKSGVKPEPERPDPEGPGSGGGGTTDPGSGGTTPGTNPPDNRETVPGTIVEGPDTVVGGETDPGESEPGETVPGTPGTEEEPGTEEQPGSNELPATRPGDRKKPDHPAAPTLPATGEKAPLASWIGLLFCAAAVVMWMSRKRMKHNE</sequence>
<dbReference type="PANTHER" id="PTHR23303">
    <property type="entry name" value="CARBOXYPEPTIDASE REGULATORY REGION-CONTAINING"/>
    <property type="match status" value="1"/>
</dbReference>
<dbReference type="STRING" id="1131935.PDENDC454_05216"/>
<feature type="chain" id="PRO_5003590504" evidence="6">
    <location>
        <begin position="20"/>
        <end position="1398"/>
    </location>
</feature>
<dbReference type="InterPro" id="IPR026466">
    <property type="entry name" value="Fim_isopep_form_D2_dom"/>
</dbReference>
<evidence type="ECO:0000259" key="7">
    <source>
        <dbReference type="Pfam" id="PF01345"/>
    </source>
</evidence>
<keyword evidence="2" id="KW-0964">Secreted</keyword>
<feature type="compositionally biased region" description="Gly residues" evidence="4">
    <location>
        <begin position="1268"/>
        <end position="1284"/>
    </location>
</feature>
<feature type="domain" description="SD-repeat containing protein B" evidence="8">
    <location>
        <begin position="863"/>
        <end position="978"/>
    </location>
</feature>
<proteinExistence type="predicted"/>
<keyword evidence="5" id="KW-1133">Transmembrane helix</keyword>
<comment type="subcellular location">
    <subcellularLocation>
        <location evidence="1">Secreted</location>
    </subcellularLocation>
</comment>
<dbReference type="Proteomes" id="UP000003900">
    <property type="component" value="Unassembled WGS sequence"/>
</dbReference>
<feature type="region of interest" description="Disordered" evidence="4">
    <location>
        <begin position="1252"/>
        <end position="1367"/>
    </location>
</feature>
<dbReference type="Gene3D" id="2.60.40.10">
    <property type="entry name" value="Immunoglobulins"/>
    <property type="match status" value="3"/>
</dbReference>
<keyword evidence="10" id="KW-1185">Reference proteome</keyword>
<feature type="signal peptide" evidence="6">
    <location>
        <begin position="1"/>
        <end position="19"/>
    </location>
</feature>
<evidence type="ECO:0000256" key="6">
    <source>
        <dbReference type="SAM" id="SignalP"/>
    </source>
</evidence>
<evidence type="ECO:0000256" key="3">
    <source>
        <dbReference type="ARBA" id="ARBA00022729"/>
    </source>
</evidence>
<evidence type="ECO:0000313" key="9">
    <source>
        <dbReference type="EMBL" id="EHQ63521.1"/>
    </source>
</evidence>